<dbReference type="SUPFAM" id="SSF47345">
    <property type="entry name" value="Colicin E immunity proteins"/>
    <property type="match status" value="1"/>
</dbReference>
<dbReference type="Proteomes" id="UP000460142">
    <property type="component" value="Unassembled WGS sequence"/>
</dbReference>
<keyword evidence="5" id="KW-1185">Reference proteome</keyword>
<name>A0A1Q9WS27_PSERE</name>
<dbReference type="Gene3D" id="1.10.1200.20">
    <property type="entry name" value="Colicin E immunity protein"/>
    <property type="match status" value="1"/>
</dbReference>
<dbReference type="InterPro" id="IPR035900">
    <property type="entry name" value="Colicin_E_sf"/>
</dbReference>
<keyword evidence="2" id="KW-0079">Bacteriocin immunity</keyword>
<dbReference type="InterPro" id="IPR000290">
    <property type="entry name" value="Colicin_pyocin"/>
</dbReference>
<dbReference type="GO" id="GO:0030153">
    <property type="term" value="P:bacteriocin immunity"/>
    <property type="evidence" value="ECO:0007669"/>
    <property type="project" value="UniProtKB-KW"/>
</dbReference>
<comment type="similarity">
    <text evidence="1">Belongs to the colicins ColE2/ColE8/ColE9 and pyocins S1/S2 family.</text>
</comment>
<evidence type="ECO:0000313" key="3">
    <source>
        <dbReference type="EMBL" id="KAB0484704.1"/>
    </source>
</evidence>
<evidence type="ECO:0000313" key="5">
    <source>
        <dbReference type="Proteomes" id="UP000186756"/>
    </source>
</evidence>
<dbReference type="GO" id="GO:0015643">
    <property type="term" value="F:toxic substance binding"/>
    <property type="evidence" value="ECO:0007669"/>
    <property type="project" value="InterPro"/>
</dbReference>
<dbReference type="AlphaFoldDB" id="A0A1Q9WS27"/>
<proteinExistence type="inferred from homology"/>
<evidence type="ECO:0000313" key="4">
    <source>
        <dbReference type="EMBL" id="OLU01513.1"/>
    </source>
</evidence>
<dbReference type="OrthoDB" id="6810874at2"/>
<gene>
    <name evidence="4" type="ORF">BVK86_17330</name>
    <name evidence="3" type="ORF">F7R15_15425</name>
</gene>
<comment type="caution">
    <text evidence="4">The sequence shown here is derived from an EMBL/GenBank/DDBJ whole genome shotgun (WGS) entry which is preliminary data.</text>
</comment>
<dbReference type="EMBL" id="MSTQ01000010">
    <property type="protein sequence ID" value="OLU01513.1"/>
    <property type="molecule type" value="Genomic_DNA"/>
</dbReference>
<dbReference type="PRINTS" id="PR01299">
    <property type="entry name" value="PYOCIN"/>
</dbReference>
<dbReference type="CDD" id="cd16363">
    <property type="entry name" value="Col_Im_like"/>
    <property type="match status" value="1"/>
</dbReference>
<sequence length="86" mass="9848">MSHINFSDYTETEFLQFVTKICDADFPTEKEHTDAILLFKKVTEHPQGSDLIYYADSDEESTPEAIIEKVKAWRSANGKKGFNTDI</sequence>
<dbReference type="Proteomes" id="UP000186756">
    <property type="component" value="Unassembled WGS sequence"/>
</dbReference>
<dbReference type="RefSeq" id="WP_075947580.1">
    <property type="nucleotide sequence ID" value="NZ_LT629709.1"/>
</dbReference>
<organism evidence="4 5">
    <name type="scientific">Pseudomonas reinekei</name>
    <dbReference type="NCBI Taxonomy" id="395598"/>
    <lineage>
        <taxon>Bacteria</taxon>
        <taxon>Pseudomonadati</taxon>
        <taxon>Pseudomonadota</taxon>
        <taxon>Gammaproteobacteria</taxon>
        <taxon>Pseudomonadales</taxon>
        <taxon>Pseudomonadaceae</taxon>
        <taxon>Pseudomonas</taxon>
    </lineage>
</organism>
<evidence type="ECO:0000256" key="2">
    <source>
        <dbReference type="ARBA" id="ARBA00023025"/>
    </source>
</evidence>
<protein>
    <submittedName>
        <fullName evidence="4">Bacteriocin immunity protein</fullName>
    </submittedName>
</protein>
<dbReference type="EMBL" id="VZPS01000009">
    <property type="protein sequence ID" value="KAB0484704.1"/>
    <property type="molecule type" value="Genomic_DNA"/>
</dbReference>
<reference evidence="4" key="1">
    <citation type="submission" date="2017-01" db="EMBL/GenBank/DDBJ databases">
        <authorList>
            <person name="Mah S.A."/>
            <person name="Swanson W.J."/>
            <person name="Moy G.W."/>
            <person name="Vacquier V.D."/>
        </authorList>
    </citation>
    <scope>NUCLEOTIDE SEQUENCE [LARGE SCALE GENOMIC DNA]</scope>
    <source>
        <strain evidence="4">MT1</strain>
    </source>
</reference>
<dbReference type="Pfam" id="PF01320">
    <property type="entry name" value="Colicin_Pyocin"/>
    <property type="match status" value="1"/>
</dbReference>
<reference evidence="5" key="2">
    <citation type="submission" date="2017-01" db="EMBL/GenBank/DDBJ databases">
        <authorList>
            <person name="Poblete-Castro I."/>
        </authorList>
    </citation>
    <scope>NUCLEOTIDE SEQUENCE [LARGE SCALE GENOMIC DNA]</scope>
    <source>
        <strain evidence="5">DSM 18361 / CCUG 53116 / MT1</strain>
    </source>
</reference>
<accession>A0A1Q9WS27</accession>
<evidence type="ECO:0000313" key="6">
    <source>
        <dbReference type="Proteomes" id="UP000460142"/>
    </source>
</evidence>
<evidence type="ECO:0000256" key="1">
    <source>
        <dbReference type="ARBA" id="ARBA00009346"/>
    </source>
</evidence>
<reference evidence="3 6" key="3">
    <citation type="submission" date="2019-09" db="EMBL/GenBank/DDBJ databases">
        <title>Draft genome sequences of 48 bacterial type strains from the CCUG.</title>
        <authorList>
            <person name="Tunovic T."/>
            <person name="Pineiro-Iglesias B."/>
            <person name="Unosson C."/>
            <person name="Inganas E."/>
            <person name="Ohlen M."/>
            <person name="Cardew S."/>
            <person name="Jensie-Markopoulos S."/>
            <person name="Salva-Serra F."/>
            <person name="Jaen-Luchoro D."/>
            <person name="Karlsson R."/>
            <person name="Svensson-Stadler L."/>
            <person name="Chun J."/>
            <person name="Moore E."/>
        </authorList>
    </citation>
    <scope>NUCLEOTIDE SEQUENCE [LARGE SCALE GENOMIC DNA]</scope>
    <source>
        <strain evidence="3 6">CCUG 53116</strain>
    </source>
</reference>